<dbReference type="InterPro" id="IPR027500">
    <property type="entry name" value="Ribosomal_eS1_euk"/>
</dbReference>
<evidence type="ECO:0000256" key="1">
    <source>
        <dbReference type="ARBA" id="ARBA00022980"/>
    </source>
</evidence>
<dbReference type="GO" id="GO:0022627">
    <property type="term" value="C:cytosolic small ribosomal subunit"/>
    <property type="evidence" value="ECO:0007669"/>
    <property type="project" value="UniProtKB-UniRule"/>
</dbReference>
<dbReference type="NCBIfam" id="TIGR02452">
    <property type="entry name" value="TIGR02452 family protein"/>
    <property type="match status" value="1"/>
</dbReference>
<feature type="initiator methionine" description="Removed" evidence="3">
    <location>
        <position position="1"/>
    </location>
</feature>
<dbReference type="PANTHER" id="PTHR35596">
    <property type="entry name" value="DUF2263 DOMAIN-CONTAINING PROTEIN"/>
    <property type="match status" value="1"/>
</dbReference>
<dbReference type="PANTHER" id="PTHR35596:SF1">
    <property type="entry name" value="MICROBIAL-TYPE PARG CATALYTIC DOMAIN-CONTAINING PROTEIN"/>
    <property type="match status" value="1"/>
</dbReference>
<dbReference type="SMART" id="SM01397">
    <property type="entry name" value="Ribosomal_S3Ae"/>
    <property type="match status" value="1"/>
</dbReference>
<comment type="subunit">
    <text evidence="3">Component of the small ribosomal subunit. Mature ribosomes consist of a small (40S) and a large (60S) subunit. The 40S subunit contains about 33 different proteins and 1 molecule of RNA (18S). The 60S subunit contains about 49 different proteins and 3 molecules of RNA (25S, 5.8S and 5S).</text>
</comment>
<dbReference type="AlphaFoldDB" id="A0AAV7ZAD8"/>
<dbReference type="InterPro" id="IPR019261">
    <property type="entry name" value="PARG_cat_microbial"/>
</dbReference>
<protein>
    <recommendedName>
        <fullName evidence="3">Small ribosomal subunit protein eS1</fullName>
    </recommendedName>
</protein>
<name>A0AAV7ZAD8_9EUKA</name>
<dbReference type="EMBL" id="JANTQA010000033">
    <property type="protein sequence ID" value="KAJ3437580.1"/>
    <property type="molecule type" value="Genomic_DNA"/>
</dbReference>
<keyword evidence="2 3" id="KW-0687">Ribonucleoprotein</keyword>
<sequence>MTIGKSNRQFRKKGRKQKADPFLKKVWYDVKAPNIFRETQIGKTCVNPTGGGKTSEQQLDKRMFEVSLGDLNKDERKSYMQFKFRVEHVSGTNCFTNFYGMRLTNDKVQSLVVKYHTLIEAVVNVKTTDGYTVRIFCIGFTKKDRNQVKKTCYAQSSQVREIRRRMVNIMIKESNCTLKELTLKLISESVPKEITKQCQSVFPLQNVYLRKMKVLKTPKVDVDTILKLHGFETKKKKETGKKVNRKKKKRGEYDHEEWLEDFKMALKNSTWMGGALPSMRRNIQKQTIKCVNAFKYVSQEGLTISFDREKVIKSIQNTRMFQKMPEDVVENPNHTTEVTVLNRDCLLAAEDLINEGFERPCVLNMANPYHPGGGYEGGAGAQEENVFRRTNYIQSLIDKENLVTEKAFSYPIPLLGAIYSPEVIVFRGAEEQGYPYLEKPFVVSFIASAAIPRPRVKMADESWELEEEEYKITKKKIRTMLKVPLIYGHDSLVLSAYGCGAFGNPASHMAKIFHEILDEEFKGYYKKIVFAIIDGKKGQLEKHGSVNPKGNFLPFFEEFKK</sequence>
<dbReference type="GO" id="GO:0003735">
    <property type="term" value="F:structural constituent of ribosome"/>
    <property type="evidence" value="ECO:0007669"/>
    <property type="project" value="UniProtKB-UniRule"/>
</dbReference>
<evidence type="ECO:0000256" key="2">
    <source>
        <dbReference type="ARBA" id="ARBA00023274"/>
    </source>
</evidence>
<dbReference type="Proteomes" id="UP001146793">
    <property type="component" value="Unassembled WGS sequence"/>
</dbReference>
<dbReference type="Pfam" id="PF01015">
    <property type="entry name" value="Ribosomal_S3Ae"/>
    <property type="match status" value="1"/>
</dbReference>
<evidence type="ECO:0000259" key="4">
    <source>
        <dbReference type="Pfam" id="PF10021"/>
    </source>
</evidence>
<dbReference type="InterPro" id="IPR012664">
    <property type="entry name" value="CHP02452"/>
</dbReference>
<dbReference type="Gene3D" id="3.40.220.10">
    <property type="entry name" value="Leucine Aminopeptidase, subunit E, domain 1"/>
    <property type="match status" value="1"/>
</dbReference>
<feature type="domain" description="Microbial-type PARG catalytic" evidence="4">
    <location>
        <begin position="285"/>
        <end position="427"/>
    </location>
</feature>
<organism evidence="5 6">
    <name type="scientific">Anaeramoeba flamelloides</name>
    <dbReference type="NCBI Taxonomy" id="1746091"/>
    <lineage>
        <taxon>Eukaryota</taxon>
        <taxon>Metamonada</taxon>
        <taxon>Anaeramoebidae</taxon>
        <taxon>Anaeramoeba</taxon>
    </lineage>
</organism>
<dbReference type="SUPFAM" id="SSF52949">
    <property type="entry name" value="Macro domain-like"/>
    <property type="match status" value="1"/>
</dbReference>
<comment type="subcellular location">
    <subcellularLocation>
        <location evidence="3">Cytoplasm</location>
    </subcellularLocation>
</comment>
<dbReference type="InterPro" id="IPR043472">
    <property type="entry name" value="Macro_dom-like"/>
</dbReference>
<reference evidence="5" key="1">
    <citation type="submission" date="2022-08" db="EMBL/GenBank/DDBJ databases">
        <title>Novel sulphate-reducing endosymbionts in the free-living metamonad Anaeramoeba.</title>
        <authorList>
            <person name="Jerlstrom-Hultqvist J."/>
            <person name="Cepicka I."/>
            <person name="Gallot-Lavallee L."/>
            <person name="Salas-Leiva D."/>
            <person name="Curtis B.A."/>
            <person name="Zahonova K."/>
            <person name="Pipaliya S."/>
            <person name="Dacks J."/>
            <person name="Roger A.J."/>
        </authorList>
    </citation>
    <scope>NUCLEOTIDE SEQUENCE</scope>
    <source>
        <strain evidence="5">Busselton2</strain>
    </source>
</reference>
<gene>
    <name evidence="5" type="ORF">M0812_16744</name>
</gene>
<comment type="similarity">
    <text evidence="3">Belongs to the eukaryotic ribosomal protein eS1 family.</text>
</comment>
<keyword evidence="1 3" id="KW-0689">Ribosomal protein</keyword>
<dbReference type="GO" id="GO:0006412">
    <property type="term" value="P:translation"/>
    <property type="evidence" value="ECO:0007669"/>
    <property type="project" value="UniProtKB-UniRule"/>
</dbReference>
<keyword evidence="3" id="KW-0963">Cytoplasm</keyword>
<comment type="caution">
    <text evidence="5">The sequence shown here is derived from an EMBL/GenBank/DDBJ whole genome shotgun (WGS) entry which is preliminary data.</text>
</comment>
<dbReference type="HAMAP" id="MF_03122">
    <property type="entry name" value="Ribosomal_eS1_euk"/>
    <property type="match status" value="1"/>
</dbReference>
<dbReference type="InterPro" id="IPR001593">
    <property type="entry name" value="Ribosomal_eS1"/>
</dbReference>
<dbReference type="Pfam" id="PF10021">
    <property type="entry name" value="PARG_cat_microb"/>
    <property type="match status" value="1"/>
</dbReference>
<proteinExistence type="inferred from homology"/>
<evidence type="ECO:0000313" key="6">
    <source>
        <dbReference type="Proteomes" id="UP001146793"/>
    </source>
</evidence>
<evidence type="ECO:0000256" key="3">
    <source>
        <dbReference type="HAMAP-Rule" id="MF_03122"/>
    </source>
</evidence>
<accession>A0AAV7ZAD8</accession>
<evidence type="ECO:0000313" key="5">
    <source>
        <dbReference type="EMBL" id="KAJ3437580.1"/>
    </source>
</evidence>